<keyword evidence="1" id="KW-0547">Nucleotide-binding</keyword>
<dbReference type="InterPro" id="IPR027417">
    <property type="entry name" value="P-loop_NTPase"/>
</dbReference>
<dbReference type="EMBL" id="JNAD02000011">
    <property type="protein sequence ID" value="RKM93305.1"/>
    <property type="molecule type" value="Genomic_DNA"/>
</dbReference>
<keyword evidence="5" id="KW-1185">Reference proteome</keyword>
<accession>A0A3R7FQQ3</accession>
<dbReference type="SUPFAM" id="SSF52540">
    <property type="entry name" value="P-loop containing nucleoside triphosphate hydrolases"/>
    <property type="match status" value="1"/>
</dbReference>
<comment type="caution">
    <text evidence="4">The sequence shown here is derived from an EMBL/GenBank/DDBJ whole genome shotgun (WGS) entry which is preliminary data.</text>
</comment>
<feature type="transmembrane region" description="Helical" evidence="2">
    <location>
        <begin position="69"/>
        <end position="102"/>
    </location>
</feature>
<dbReference type="PROSITE" id="PS50901">
    <property type="entry name" value="FTSK"/>
    <property type="match status" value="1"/>
</dbReference>
<dbReference type="AlphaFoldDB" id="A0A3R7FQQ3"/>
<keyword evidence="1" id="KW-0067">ATP-binding</keyword>
<dbReference type="OrthoDB" id="3845669at2"/>
<evidence type="ECO:0000313" key="4">
    <source>
        <dbReference type="EMBL" id="RKM93305.1"/>
    </source>
</evidence>
<evidence type="ECO:0000259" key="3">
    <source>
        <dbReference type="PROSITE" id="PS50901"/>
    </source>
</evidence>
<keyword evidence="2" id="KW-1133">Transmembrane helix</keyword>
<evidence type="ECO:0000256" key="2">
    <source>
        <dbReference type="SAM" id="Phobius"/>
    </source>
</evidence>
<dbReference type="Gene3D" id="3.40.50.300">
    <property type="entry name" value="P-loop containing nucleotide triphosphate hydrolases"/>
    <property type="match status" value="1"/>
</dbReference>
<keyword evidence="2" id="KW-0812">Transmembrane</keyword>
<name>A0A3R7FQQ3_9ACTN</name>
<dbReference type="InterPro" id="IPR002543">
    <property type="entry name" value="FtsK_dom"/>
</dbReference>
<gene>
    <name evidence="4" type="ORF">SFRA_022720</name>
</gene>
<feature type="binding site" evidence="1">
    <location>
        <begin position="282"/>
        <end position="289"/>
    </location>
    <ligand>
        <name>ATP</name>
        <dbReference type="ChEBI" id="CHEBI:30616"/>
    </ligand>
</feature>
<reference evidence="4 5" key="1">
    <citation type="journal article" date="2014" name="Genome Announc.">
        <title>Draft Genome Sequence of Streptomyces fradiae ATCC 19609, a Strain Highly Sensitive to Antibiotics.</title>
        <authorList>
            <person name="Bekker O.B."/>
            <person name="Klimina K.M."/>
            <person name="Vatlin A.A."/>
            <person name="Zakharevich N.V."/>
            <person name="Kasianov A.S."/>
            <person name="Danilenko V.N."/>
        </authorList>
    </citation>
    <scope>NUCLEOTIDE SEQUENCE [LARGE SCALE GENOMIC DNA]</scope>
    <source>
        <strain evidence="4 5">ATCC 19609</strain>
    </source>
</reference>
<feature type="domain" description="FtsK" evidence="3">
    <location>
        <begin position="262"/>
        <end position="446"/>
    </location>
</feature>
<sequence length="521" mass="55452">MARRPLPRVPVPSPRSAPFRRGGELLRAAAGHTADMLHPLIVIGRGLRRLAAAGRQRWTRTPSDRRGPVLLLAAAAVTAVALAPHGPLLAVAALMAAAAWAGRGGPAAGEERPGEAEAERLRALYEALVPYFRAEDDPEPLYTHGGDWEAVFLGHAFDETGRPVLLELCYPPYVTDGEPGFRARVEQVLHAKCGRGREYLFEWDEEGNVLTLTVLPPLPDDIRAQRFVTAPGETVLGFTGPESVPRTLPAVRGDALEDAADVPPVLWRTGPRSAEPHLIALGRPGSGTTTLLRSIALQALRDGDVLVVDGSGTGEYACLAGRRGVPAVECGLGGALAVLEWAAHETERRLLSLHEARRAGRPVPENVRRRLWILVDRPAALSQLAASEGRPDPQELLRVPLRHGRAAQVTVVVADHLDGVDSLGEAVRTHTPARVVLGPATPEEIAAVLGAPPHTTPPPEVPPGRGYARLGHGPVHRLQVPATPDPYDEECTEGDRLAVLALLPEPVSAAGGMTAPARADH</sequence>
<keyword evidence="2" id="KW-0472">Membrane</keyword>
<protein>
    <submittedName>
        <fullName evidence="4">AAA family ATPase</fullName>
    </submittedName>
</protein>
<evidence type="ECO:0000313" key="5">
    <source>
        <dbReference type="Proteomes" id="UP000028058"/>
    </source>
</evidence>
<dbReference type="GO" id="GO:0003677">
    <property type="term" value="F:DNA binding"/>
    <property type="evidence" value="ECO:0007669"/>
    <property type="project" value="InterPro"/>
</dbReference>
<dbReference type="GO" id="GO:0005524">
    <property type="term" value="F:ATP binding"/>
    <property type="evidence" value="ECO:0007669"/>
    <property type="project" value="UniProtKB-UniRule"/>
</dbReference>
<evidence type="ECO:0000256" key="1">
    <source>
        <dbReference type="PROSITE-ProRule" id="PRU00289"/>
    </source>
</evidence>
<proteinExistence type="predicted"/>
<dbReference type="Proteomes" id="UP000028058">
    <property type="component" value="Unassembled WGS sequence"/>
</dbReference>
<dbReference type="RefSeq" id="WP_043468841.1">
    <property type="nucleotide sequence ID" value="NZ_JNAD02000011.1"/>
</dbReference>
<organism evidence="4 5">
    <name type="scientific">Streptomyces xinghaiensis</name>
    <dbReference type="NCBI Taxonomy" id="1038928"/>
    <lineage>
        <taxon>Bacteria</taxon>
        <taxon>Bacillati</taxon>
        <taxon>Actinomycetota</taxon>
        <taxon>Actinomycetes</taxon>
        <taxon>Kitasatosporales</taxon>
        <taxon>Streptomycetaceae</taxon>
        <taxon>Streptomyces</taxon>
    </lineage>
</organism>